<dbReference type="PIRSF" id="PIRSF002741">
    <property type="entry name" value="MppA"/>
    <property type="match status" value="1"/>
</dbReference>
<protein>
    <submittedName>
        <fullName evidence="6">Oligopeptide ABC transporter, periplasmic oligopeptide-binding protein OppA (TC 3.A.1.5.1)</fullName>
    </submittedName>
</protein>
<name>A0A3B0ZWG4_9ZZZZ</name>
<dbReference type="FunFam" id="3.10.105.10:FF:000001">
    <property type="entry name" value="Oligopeptide ABC transporter, oligopeptide-binding protein"/>
    <property type="match status" value="1"/>
</dbReference>
<dbReference type="GO" id="GO:0015833">
    <property type="term" value="P:peptide transport"/>
    <property type="evidence" value="ECO:0007669"/>
    <property type="project" value="TreeGrafter"/>
</dbReference>
<dbReference type="Gene3D" id="3.10.105.10">
    <property type="entry name" value="Dipeptide-binding Protein, Domain 3"/>
    <property type="match status" value="1"/>
</dbReference>
<evidence type="ECO:0000259" key="5">
    <source>
        <dbReference type="Pfam" id="PF00496"/>
    </source>
</evidence>
<dbReference type="Gene3D" id="3.40.190.10">
    <property type="entry name" value="Periplasmic binding protein-like II"/>
    <property type="match status" value="1"/>
</dbReference>
<evidence type="ECO:0000256" key="2">
    <source>
        <dbReference type="ARBA" id="ARBA00005695"/>
    </source>
</evidence>
<keyword evidence="3" id="KW-0813">Transport</keyword>
<dbReference type="InterPro" id="IPR030678">
    <property type="entry name" value="Peptide/Ni-bd"/>
</dbReference>
<proteinExistence type="inferred from homology"/>
<dbReference type="InterPro" id="IPR000914">
    <property type="entry name" value="SBP_5_dom"/>
</dbReference>
<reference evidence="6" key="1">
    <citation type="submission" date="2018-06" db="EMBL/GenBank/DDBJ databases">
        <authorList>
            <person name="Zhirakovskaya E."/>
        </authorList>
    </citation>
    <scope>NUCLEOTIDE SEQUENCE</scope>
</reference>
<keyword evidence="4" id="KW-0732">Signal</keyword>
<evidence type="ECO:0000313" key="6">
    <source>
        <dbReference type="EMBL" id="VAW92383.1"/>
    </source>
</evidence>
<dbReference type="Gene3D" id="3.90.76.10">
    <property type="entry name" value="Dipeptide-binding Protein, Domain 1"/>
    <property type="match status" value="1"/>
</dbReference>
<comment type="similarity">
    <text evidence="2">Belongs to the bacterial solute-binding protein 5 family.</text>
</comment>
<dbReference type="PANTHER" id="PTHR30290:SF10">
    <property type="entry name" value="PERIPLASMIC OLIGOPEPTIDE-BINDING PROTEIN-RELATED"/>
    <property type="match status" value="1"/>
</dbReference>
<comment type="subcellular location">
    <subcellularLocation>
        <location evidence="1">Cell envelope</location>
    </subcellularLocation>
</comment>
<dbReference type="InterPro" id="IPR039424">
    <property type="entry name" value="SBP_5"/>
</dbReference>
<dbReference type="Pfam" id="PF00496">
    <property type="entry name" value="SBP_bac_5"/>
    <property type="match status" value="1"/>
</dbReference>
<sequence length="547" mass="62709">MFRLYNLSFGLVFLLFFSLPITSWAGPYSGFAAEDPAQRLADKQILHRGNGSEPQSLDPHKSEGVPSSNIQRDLYEGLITESASGELLPGVAKSWTVSPDGLRYVFELRAEAKWSNGDPVTAMDFVYSWRRIVNPETGSYYAQTLAPILNVEAIIQGKKPVTALGVRAIKDHRLEVVLKGPTPYFPGLLTHSSTYPVHRKSVERYGDKFARAGNLIGNGPFVLTEWAVQSHILLSRNPLYWDNANTRLEQVYFYPIDNQASELKRYRAGELHIAESLPLSQIPWLRKNLAEDLRISPYLGIYYFGYNLVRAPFKDNKKLRQALSMVIDREILTEKILKTGETPAYSWVPPNVANYEKQEYEWKAWTMQKRIEKARALFKQAGYGKDTPLTVEIRYNTSENHKKVAIVVASMWKKNLGVKTKLYNEEWKVFLANRKAKKVTEIFRAGWIADYNDAFSFAELMHSQHGVNDSGYNNKSYDNLLAKSALEADPEKRKQLLQQAERILLEDYPVIPIYYYMSKHLVKPYVGGYEDNVMDHHHSKHLYIMAH</sequence>
<dbReference type="CDD" id="cd08504">
    <property type="entry name" value="PBP2_OppA"/>
    <property type="match status" value="1"/>
</dbReference>
<dbReference type="AlphaFoldDB" id="A0A3B0ZWG4"/>
<evidence type="ECO:0000256" key="4">
    <source>
        <dbReference type="ARBA" id="ARBA00022729"/>
    </source>
</evidence>
<feature type="domain" description="Solute-binding protein family 5" evidence="5">
    <location>
        <begin position="87"/>
        <end position="464"/>
    </location>
</feature>
<gene>
    <name evidence="6" type="ORF">MNBD_GAMMA21-1279</name>
</gene>
<dbReference type="PANTHER" id="PTHR30290">
    <property type="entry name" value="PERIPLASMIC BINDING COMPONENT OF ABC TRANSPORTER"/>
    <property type="match status" value="1"/>
</dbReference>
<dbReference type="GO" id="GO:0030288">
    <property type="term" value="C:outer membrane-bounded periplasmic space"/>
    <property type="evidence" value="ECO:0007669"/>
    <property type="project" value="TreeGrafter"/>
</dbReference>
<organism evidence="6">
    <name type="scientific">hydrothermal vent metagenome</name>
    <dbReference type="NCBI Taxonomy" id="652676"/>
    <lineage>
        <taxon>unclassified sequences</taxon>
        <taxon>metagenomes</taxon>
        <taxon>ecological metagenomes</taxon>
    </lineage>
</organism>
<dbReference type="GO" id="GO:0043190">
    <property type="term" value="C:ATP-binding cassette (ABC) transporter complex"/>
    <property type="evidence" value="ECO:0007669"/>
    <property type="project" value="InterPro"/>
</dbReference>
<evidence type="ECO:0000256" key="1">
    <source>
        <dbReference type="ARBA" id="ARBA00004196"/>
    </source>
</evidence>
<evidence type="ECO:0000256" key="3">
    <source>
        <dbReference type="ARBA" id="ARBA00022448"/>
    </source>
</evidence>
<dbReference type="EMBL" id="UOFR01000014">
    <property type="protein sequence ID" value="VAW92383.1"/>
    <property type="molecule type" value="Genomic_DNA"/>
</dbReference>
<dbReference type="GO" id="GO:1904680">
    <property type="term" value="F:peptide transmembrane transporter activity"/>
    <property type="evidence" value="ECO:0007669"/>
    <property type="project" value="TreeGrafter"/>
</dbReference>
<dbReference type="SUPFAM" id="SSF53850">
    <property type="entry name" value="Periplasmic binding protein-like II"/>
    <property type="match status" value="1"/>
</dbReference>
<dbReference type="FunFam" id="3.90.76.10:FF:000001">
    <property type="entry name" value="Oligopeptide ABC transporter substrate-binding protein"/>
    <property type="match status" value="1"/>
</dbReference>
<accession>A0A3B0ZWG4</accession>